<dbReference type="InterPro" id="IPR024607">
    <property type="entry name" value="Sulfatase_CS"/>
</dbReference>
<dbReference type="InterPro" id="IPR017850">
    <property type="entry name" value="Alkaline_phosphatase_core_sf"/>
</dbReference>
<keyword evidence="7" id="KW-1185">Reference proteome</keyword>
<evidence type="ECO:0000259" key="5">
    <source>
        <dbReference type="Pfam" id="PF00884"/>
    </source>
</evidence>
<keyword evidence="4" id="KW-0106">Calcium</keyword>
<accession>A0A6B2M0C4</accession>
<dbReference type="Pfam" id="PF00884">
    <property type="entry name" value="Sulfatase"/>
    <property type="match status" value="1"/>
</dbReference>
<dbReference type="PANTHER" id="PTHR42693">
    <property type="entry name" value="ARYLSULFATASE FAMILY MEMBER"/>
    <property type="match status" value="1"/>
</dbReference>
<dbReference type="GO" id="GO:0046872">
    <property type="term" value="F:metal ion binding"/>
    <property type="evidence" value="ECO:0007669"/>
    <property type="project" value="UniProtKB-KW"/>
</dbReference>
<dbReference type="PROSITE" id="PS00149">
    <property type="entry name" value="SULFATASE_2"/>
    <property type="match status" value="1"/>
</dbReference>
<keyword evidence="6" id="KW-0808">Transferase</keyword>
<keyword evidence="2" id="KW-0479">Metal-binding</keyword>
<keyword evidence="3 6" id="KW-0378">Hydrolase</keyword>
<dbReference type="PROSITE" id="PS00523">
    <property type="entry name" value="SULFATASE_1"/>
    <property type="match status" value="1"/>
</dbReference>
<evidence type="ECO:0000256" key="4">
    <source>
        <dbReference type="ARBA" id="ARBA00022837"/>
    </source>
</evidence>
<evidence type="ECO:0000256" key="3">
    <source>
        <dbReference type="ARBA" id="ARBA00022801"/>
    </source>
</evidence>
<protein>
    <submittedName>
        <fullName evidence="6">Sulfatase-like hydrolase/transferase</fullName>
    </submittedName>
</protein>
<evidence type="ECO:0000313" key="7">
    <source>
        <dbReference type="Proteomes" id="UP000478417"/>
    </source>
</evidence>
<organism evidence="6 7">
    <name type="scientific">Oceanipulchritudo coccoides</name>
    <dbReference type="NCBI Taxonomy" id="2706888"/>
    <lineage>
        <taxon>Bacteria</taxon>
        <taxon>Pseudomonadati</taxon>
        <taxon>Verrucomicrobiota</taxon>
        <taxon>Opitutia</taxon>
        <taxon>Puniceicoccales</taxon>
        <taxon>Oceanipulchritudinaceae</taxon>
        <taxon>Oceanipulchritudo</taxon>
    </lineage>
</organism>
<dbReference type="AlphaFoldDB" id="A0A6B2M0C4"/>
<dbReference type="RefSeq" id="WP_163962453.1">
    <property type="nucleotide sequence ID" value="NZ_JAAGNX010000001.1"/>
</dbReference>
<dbReference type="InterPro" id="IPR000917">
    <property type="entry name" value="Sulfatase_N"/>
</dbReference>
<comment type="similarity">
    <text evidence="1">Belongs to the sulfatase family.</text>
</comment>
<comment type="caution">
    <text evidence="6">The sequence shown here is derived from an EMBL/GenBank/DDBJ whole genome shotgun (WGS) entry which is preliminary data.</text>
</comment>
<dbReference type="GO" id="GO:0016740">
    <property type="term" value="F:transferase activity"/>
    <property type="evidence" value="ECO:0007669"/>
    <property type="project" value="UniProtKB-KW"/>
</dbReference>
<evidence type="ECO:0000256" key="1">
    <source>
        <dbReference type="ARBA" id="ARBA00008779"/>
    </source>
</evidence>
<dbReference type="InterPro" id="IPR050738">
    <property type="entry name" value="Sulfatase"/>
</dbReference>
<dbReference type="SUPFAM" id="SSF53649">
    <property type="entry name" value="Alkaline phosphatase-like"/>
    <property type="match status" value="1"/>
</dbReference>
<reference evidence="6 7" key="1">
    <citation type="submission" date="2020-02" db="EMBL/GenBank/DDBJ databases">
        <title>Albibacoteraceae fam. nov., the first described family within the subdivision 4 Verrucomicrobia.</title>
        <authorList>
            <person name="Xi F."/>
        </authorList>
    </citation>
    <scope>NUCLEOTIDE SEQUENCE [LARGE SCALE GENOMIC DNA]</scope>
    <source>
        <strain evidence="6 7">CK1056</strain>
    </source>
</reference>
<gene>
    <name evidence="6" type="ORF">G0Q06_03335</name>
</gene>
<evidence type="ECO:0000256" key="2">
    <source>
        <dbReference type="ARBA" id="ARBA00022723"/>
    </source>
</evidence>
<sequence>MSNLSRQRAGVVLTGIVMAVCLVASASAKAPNIVLLLADDLGYGELGSYGQEAIETPVLDGLAATGMRFTNFYAGAAVCAPSRSVLMTGKHGGHATVRGNSGYYGGGKWSRVPLRKDEETLAEMLKRSGYETAFIGKWHLDDPDDPTTWAFARGFDFAVQPNWPSRFEGYSYDEDIHYFGNKERSVTYDWRENDCIDSFRTDLILEYLDGRTREKPLFLFMSYRTPHTRENVIRDREMYADCGWKEVDRRHAARITMLDQQVGRLLAKLEEQGELDNTLILFVSDNGPHSEGGHDYRFFDSSGGLRGYKRDLYEGGIRVPAIAVWKDHIKEGSLSTHLAAFCDIMATFSEVSGGSPVIGDGISFMPEMLGQPQKSHEYLYWELQLDGWNRRLSDGGFRQAVRKGDWKAVRYGAGSAIELYDLGSDPFETTDVASAHPLVVTEMAAILNEARTPSPLYPFAGLPQSQASRDTFNLVR</sequence>
<dbReference type="Gene3D" id="3.40.720.10">
    <property type="entry name" value="Alkaline Phosphatase, subunit A"/>
    <property type="match status" value="1"/>
</dbReference>
<dbReference type="Proteomes" id="UP000478417">
    <property type="component" value="Unassembled WGS sequence"/>
</dbReference>
<name>A0A6B2M0C4_9BACT</name>
<proteinExistence type="inferred from homology"/>
<dbReference type="EMBL" id="JAAGNX010000001">
    <property type="protein sequence ID" value="NDV61477.1"/>
    <property type="molecule type" value="Genomic_DNA"/>
</dbReference>
<dbReference type="Gene3D" id="3.30.1120.10">
    <property type="match status" value="1"/>
</dbReference>
<dbReference type="PANTHER" id="PTHR42693:SF53">
    <property type="entry name" value="ENDO-4-O-SULFATASE"/>
    <property type="match status" value="1"/>
</dbReference>
<dbReference type="GO" id="GO:0004065">
    <property type="term" value="F:arylsulfatase activity"/>
    <property type="evidence" value="ECO:0007669"/>
    <property type="project" value="TreeGrafter"/>
</dbReference>
<evidence type="ECO:0000313" key="6">
    <source>
        <dbReference type="EMBL" id="NDV61477.1"/>
    </source>
</evidence>
<feature type="domain" description="Sulfatase N-terminal" evidence="5">
    <location>
        <begin position="31"/>
        <end position="352"/>
    </location>
</feature>